<dbReference type="InterPro" id="IPR036425">
    <property type="entry name" value="MoaB/Mog-like_dom_sf"/>
</dbReference>
<dbReference type="NCBIfam" id="TIGR00200">
    <property type="entry name" value="cinA_nterm"/>
    <property type="match status" value="1"/>
</dbReference>
<dbReference type="InterPro" id="IPR050101">
    <property type="entry name" value="CinA"/>
</dbReference>
<dbReference type="Pfam" id="PF00994">
    <property type="entry name" value="MoCF_biosynth"/>
    <property type="match status" value="1"/>
</dbReference>
<proteinExistence type="inferred from homology"/>
<reference evidence="3 4" key="1">
    <citation type="submission" date="2019-08" db="EMBL/GenBank/DDBJ databases">
        <title>Complete genome sequence of Terriglobus albidus strain ORNL.</title>
        <authorList>
            <person name="Podar M."/>
        </authorList>
    </citation>
    <scope>NUCLEOTIDE SEQUENCE [LARGE SCALE GENOMIC DNA]</scope>
    <source>
        <strain evidence="3 4">ORNL</strain>
    </source>
</reference>
<dbReference type="Gene3D" id="3.90.950.20">
    <property type="entry name" value="CinA-like"/>
    <property type="match status" value="1"/>
</dbReference>
<evidence type="ECO:0000256" key="1">
    <source>
        <dbReference type="HAMAP-Rule" id="MF_00226"/>
    </source>
</evidence>
<dbReference type="Pfam" id="PF02464">
    <property type="entry name" value="CinA"/>
    <property type="match status" value="1"/>
</dbReference>
<comment type="similarity">
    <text evidence="1">Belongs to the CinA family.</text>
</comment>
<dbReference type="NCBIfam" id="TIGR00199">
    <property type="entry name" value="PncC_domain"/>
    <property type="match status" value="1"/>
</dbReference>
<accession>A0A5B9E8X3</accession>
<dbReference type="PANTHER" id="PTHR13939">
    <property type="entry name" value="NICOTINAMIDE-NUCLEOTIDE AMIDOHYDROLASE PNCC"/>
    <property type="match status" value="1"/>
</dbReference>
<dbReference type="SMART" id="SM00852">
    <property type="entry name" value="MoCF_biosynth"/>
    <property type="match status" value="1"/>
</dbReference>
<dbReference type="EMBL" id="CP042806">
    <property type="protein sequence ID" value="QEE28692.1"/>
    <property type="molecule type" value="Genomic_DNA"/>
</dbReference>
<dbReference type="PANTHER" id="PTHR13939:SF0">
    <property type="entry name" value="NMN AMIDOHYDROLASE-LIKE PROTEIN YFAY"/>
    <property type="match status" value="1"/>
</dbReference>
<dbReference type="Gene3D" id="3.40.980.10">
    <property type="entry name" value="MoaB/Mog-like domain"/>
    <property type="match status" value="1"/>
</dbReference>
<dbReference type="PIRSF" id="PIRSF006728">
    <property type="entry name" value="CinA"/>
    <property type="match status" value="1"/>
</dbReference>
<evidence type="ECO:0000259" key="2">
    <source>
        <dbReference type="SMART" id="SM00852"/>
    </source>
</evidence>
<dbReference type="InterPro" id="IPR036653">
    <property type="entry name" value="CinA-like_C"/>
</dbReference>
<dbReference type="OrthoDB" id="9801454at2"/>
<dbReference type="AlphaFoldDB" id="A0A5B9E8X3"/>
<dbReference type="NCBIfam" id="NF001813">
    <property type="entry name" value="PRK00549.1"/>
    <property type="match status" value="1"/>
</dbReference>
<name>A0A5B9E8X3_9BACT</name>
<dbReference type="InterPro" id="IPR008136">
    <property type="entry name" value="CinA_C"/>
</dbReference>
<sequence>MNAEIIAIGSEMLTPHRQDTNSLFLTDRLNSLGVTVDFKTIVGDNFTHLTSAVATALSRVDIVLLSGGLGPTEDDLTREAVASVLKLNLKRNNDLLAGLHTRFAKRGITMSDNNAKQADVIDGAVVLPNANGSAPGQFMDTVVGKHRKLVILLPGPPKEMKAMYDAEVRPRLHSILPPRFITKRMLRIALVPESTVDARVAPIYKGYSDVETTILAHNGEIQLHFQYAGVSLNQAQARVDEVASRCEQEMGDDVFSSHGESLEEVVQLLLGLKDVRVATAESCTGGWLAQRLTSLPNASRTFLGGVVAYSNDLKNSFTDVPESVIDAFGAVSGAVARAMAEGIRTRTGAEIGIGITGIAGPGGGTDEKPVGLVFVALADGQDTDVKKLSLSGDRERIRWWATQNALDMLRRKLM</sequence>
<dbReference type="CDD" id="cd00885">
    <property type="entry name" value="cinA"/>
    <property type="match status" value="1"/>
</dbReference>
<dbReference type="RefSeq" id="WP_147647882.1">
    <property type="nucleotide sequence ID" value="NZ_CP042806.1"/>
</dbReference>
<gene>
    <name evidence="3" type="ORF">FTW19_12185</name>
</gene>
<dbReference type="HAMAP" id="MF_00226_B">
    <property type="entry name" value="CinA_B"/>
    <property type="match status" value="1"/>
</dbReference>
<dbReference type="SUPFAM" id="SSF53218">
    <property type="entry name" value="Molybdenum cofactor biosynthesis proteins"/>
    <property type="match status" value="1"/>
</dbReference>
<organism evidence="3 4">
    <name type="scientific">Terriglobus albidus</name>
    <dbReference type="NCBI Taxonomy" id="1592106"/>
    <lineage>
        <taxon>Bacteria</taxon>
        <taxon>Pseudomonadati</taxon>
        <taxon>Acidobacteriota</taxon>
        <taxon>Terriglobia</taxon>
        <taxon>Terriglobales</taxon>
        <taxon>Acidobacteriaceae</taxon>
        <taxon>Terriglobus</taxon>
    </lineage>
</organism>
<keyword evidence="4" id="KW-1185">Reference proteome</keyword>
<dbReference type="SUPFAM" id="SSF142433">
    <property type="entry name" value="CinA-like"/>
    <property type="match status" value="1"/>
</dbReference>
<dbReference type="Proteomes" id="UP000321820">
    <property type="component" value="Chromosome"/>
</dbReference>
<evidence type="ECO:0000313" key="4">
    <source>
        <dbReference type="Proteomes" id="UP000321820"/>
    </source>
</evidence>
<feature type="domain" description="MoaB/Mog" evidence="2">
    <location>
        <begin position="4"/>
        <end position="174"/>
    </location>
</feature>
<dbReference type="InterPro" id="IPR001453">
    <property type="entry name" value="MoaB/Mog_dom"/>
</dbReference>
<dbReference type="InterPro" id="IPR008135">
    <property type="entry name" value="Competence-induced_CinA"/>
</dbReference>
<evidence type="ECO:0000313" key="3">
    <source>
        <dbReference type="EMBL" id="QEE28692.1"/>
    </source>
</evidence>
<dbReference type="KEGG" id="talb:FTW19_12185"/>
<protein>
    <recommendedName>
        <fullName evidence="1">CinA-like protein</fullName>
    </recommendedName>
</protein>